<name>A0A9D1W4M0_9FIRM</name>
<sequence>MMNTKPKRLSFRSHGLLMELTIICGFFIAAASIFILVFVRAGALSSRSRDLSAAVNAAQTIVESVVPAEDAPDGERSYTICYDENWGRLDTESDPAASHAFAQVTETWEDGLVHIQVTVSSSSQAEGELYRLSADRDFS</sequence>
<keyword evidence="1" id="KW-0812">Transmembrane</keyword>
<proteinExistence type="predicted"/>
<dbReference type="AlphaFoldDB" id="A0A9D1W4M0"/>
<dbReference type="EMBL" id="DXEU01000118">
    <property type="protein sequence ID" value="HIX52514.1"/>
    <property type="molecule type" value="Genomic_DNA"/>
</dbReference>
<evidence type="ECO:0000313" key="3">
    <source>
        <dbReference type="Proteomes" id="UP000886780"/>
    </source>
</evidence>
<reference evidence="2" key="1">
    <citation type="journal article" date="2021" name="PeerJ">
        <title>Extensive microbial diversity within the chicken gut microbiome revealed by metagenomics and culture.</title>
        <authorList>
            <person name="Gilroy R."/>
            <person name="Ravi A."/>
            <person name="Getino M."/>
            <person name="Pursley I."/>
            <person name="Horton D.L."/>
            <person name="Alikhan N.F."/>
            <person name="Baker D."/>
            <person name="Gharbi K."/>
            <person name="Hall N."/>
            <person name="Watson M."/>
            <person name="Adriaenssens E.M."/>
            <person name="Foster-Nyarko E."/>
            <person name="Jarju S."/>
            <person name="Secka A."/>
            <person name="Antonio M."/>
            <person name="Oren A."/>
            <person name="Chaudhuri R.R."/>
            <person name="La Ragione R."/>
            <person name="Hildebrand F."/>
            <person name="Pallen M.J."/>
        </authorList>
    </citation>
    <scope>NUCLEOTIDE SEQUENCE</scope>
    <source>
        <strain evidence="2">ChiGjej4B4-12881</strain>
    </source>
</reference>
<comment type="caution">
    <text evidence="2">The sequence shown here is derived from an EMBL/GenBank/DDBJ whole genome shotgun (WGS) entry which is preliminary data.</text>
</comment>
<accession>A0A9D1W4M0</accession>
<evidence type="ECO:0000256" key="1">
    <source>
        <dbReference type="SAM" id="Phobius"/>
    </source>
</evidence>
<protein>
    <submittedName>
        <fullName evidence="2">Uncharacterized protein</fullName>
    </submittedName>
</protein>
<keyword evidence="1" id="KW-0472">Membrane</keyword>
<evidence type="ECO:0000313" key="2">
    <source>
        <dbReference type="EMBL" id="HIX52514.1"/>
    </source>
</evidence>
<reference evidence="2" key="2">
    <citation type="submission" date="2021-04" db="EMBL/GenBank/DDBJ databases">
        <authorList>
            <person name="Gilroy R."/>
        </authorList>
    </citation>
    <scope>NUCLEOTIDE SEQUENCE</scope>
    <source>
        <strain evidence="2">ChiGjej4B4-12881</strain>
    </source>
</reference>
<gene>
    <name evidence="2" type="ORF">IAA28_06895</name>
</gene>
<organism evidence="2 3">
    <name type="scientific">Candidatus Lachnoclostridium stercoripullorum</name>
    <dbReference type="NCBI Taxonomy" id="2838635"/>
    <lineage>
        <taxon>Bacteria</taxon>
        <taxon>Bacillati</taxon>
        <taxon>Bacillota</taxon>
        <taxon>Clostridia</taxon>
        <taxon>Lachnospirales</taxon>
        <taxon>Lachnospiraceae</taxon>
    </lineage>
</organism>
<dbReference type="Proteomes" id="UP000886780">
    <property type="component" value="Unassembled WGS sequence"/>
</dbReference>
<keyword evidence="1" id="KW-1133">Transmembrane helix</keyword>
<feature type="transmembrane region" description="Helical" evidence="1">
    <location>
        <begin position="20"/>
        <end position="39"/>
    </location>
</feature>